<dbReference type="GO" id="GO:0008410">
    <property type="term" value="F:CoA-transferase activity"/>
    <property type="evidence" value="ECO:0007669"/>
    <property type="project" value="TreeGrafter"/>
</dbReference>
<evidence type="ECO:0000256" key="1">
    <source>
        <dbReference type="ARBA" id="ARBA00022679"/>
    </source>
</evidence>
<organism evidence="2 3">
    <name type="scientific">Sphingomonas lacunae</name>
    <dbReference type="NCBI Taxonomy" id="2698828"/>
    <lineage>
        <taxon>Bacteria</taxon>
        <taxon>Pseudomonadati</taxon>
        <taxon>Pseudomonadota</taxon>
        <taxon>Alphaproteobacteria</taxon>
        <taxon>Sphingomonadales</taxon>
        <taxon>Sphingomonadaceae</taxon>
        <taxon>Sphingomonas</taxon>
    </lineage>
</organism>
<dbReference type="InterPro" id="IPR044855">
    <property type="entry name" value="CoA-Trfase_III_dom3_sf"/>
</dbReference>
<dbReference type="SUPFAM" id="SSF89796">
    <property type="entry name" value="CoA-transferase family III (CaiB/BaiF)"/>
    <property type="match status" value="1"/>
</dbReference>
<protein>
    <submittedName>
        <fullName evidence="2">CoA transferase</fullName>
    </submittedName>
</protein>
<gene>
    <name evidence="2" type="ORF">GV829_03035</name>
</gene>
<dbReference type="InterPro" id="IPR050483">
    <property type="entry name" value="CoA-transferase_III_domain"/>
</dbReference>
<sequence length="389" mass="42350">MIEAGDGQPLLSGVKVIDLTSVVFGPYATQILADMGADVIKVEPPAGDQFRPGTRPAVTPGMGSGWMAVNRGKRSVALDLKSADDLAVMQQLLAEADVFVVNVRGKAMERLGLDYAAVSAINPAIIYAHCVGFGQDGPYADLQAYDDVIQAASGTTTLLPRVDGVAKPRYLPSLIADKVSGLHAAYAIQAALIHKLRTGRGQHVEIPMFEAFTSFMMLEHLGDQTFVPPIGPAGYPRQLDPDRQPFRASDGWLSIVAYTNGAWDRIFAVLGEPEFLNDERFADAKLRFFNSAALYQRMAELTPRYTVDDLLARLQAVDIPAQKVRDLDEVIADEHLNATGFFRQRSHPSEGDYIEMRSPVRFSDANLPAVAMPPQLDQHGADLRQCGGK</sequence>
<dbReference type="RefSeq" id="WP_169943766.1">
    <property type="nucleotide sequence ID" value="NZ_CP053015.1"/>
</dbReference>
<dbReference type="EMBL" id="CP053015">
    <property type="protein sequence ID" value="QJQ31546.1"/>
    <property type="molecule type" value="Genomic_DNA"/>
</dbReference>
<proteinExistence type="predicted"/>
<name>A0A6M4AS64_9SPHN</name>
<dbReference type="InterPro" id="IPR003673">
    <property type="entry name" value="CoA-Trfase_fam_III"/>
</dbReference>
<accession>A0A6M4AS64</accession>
<keyword evidence="1 2" id="KW-0808">Transferase</keyword>
<dbReference type="Pfam" id="PF02515">
    <property type="entry name" value="CoA_transf_3"/>
    <property type="match status" value="1"/>
</dbReference>
<dbReference type="PANTHER" id="PTHR48207:SF4">
    <property type="entry name" value="BLL6097 PROTEIN"/>
    <property type="match status" value="1"/>
</dbReference>
<dbReference type="Proteomes" id="UP000503018">
    <property type="component" value="Chromosome"/>
</dbReference>
<keyword evidence="3" id="KW-1185">Reference proteome</keyword>
<dbReference type="Gene3D" id="3.30.1540.10">
    <property type="entry name" value="formyl-coa transferase, domain 3"/>
    <property type="match status" value="1"/>
</dbReference>
<reference evidence="2 3" key="1">
    <citation type="submission" date="2020-01" db="EMBL/GenBank/DDBJ databases">
        <title>Sphingomonas sp. strain CSW-10.</title>
        <authorList>
            <person name="Chen W.-M."/>
        </authorList>
    </citation>
    <scope>NUCLEOTIDE SEQUENCE [LARGE SCALE GENOMIC DNA]</scope>
    <source>
        <strain evidence="2 3">CSW-10</strain>
    </source>
</reference>
<dbReference type="KEGG" id="slan:GV829_03035"/>
<dbReference type="InterPro" id="IPR023606">
    <property type="entry name" value="CoA-Trfase_III_dom_1_sf"/>
</dbReference>
<dbReference type="AlphaFoldDB" id="A0A6M4AS64"/>
<dbReference type="PANTHER" id="PTHR48207">
    <property type="entry name" value="SUCCINATE--HYDROXYMETHYLGLUTARATE COA-TRANSFERASE"/>
    <property type="match status" value="1"/>
</dbReference>
<evidence type="ECO:0000313" key="2">
    <source>
        <dbReference type="EMBL" id="QJQ31546.1"/>
    </source>
</evidence>
<evidence type="ECO:0000313" key="3">
    <source>
        <dbReference type="Proteomes" id="UP000503018"/>
    </source>
</evidence>
<dbReference type="Gene3D" id="3.40.50.10540">
    <property type="entry name" value="Crotonobetainyl-coa:carnitine coa-transferase, domain 1"/>
    <property type="match status" value="1"/>
</dbReference>